<protein>
    <submittedName>
        <fullName evidence="3">NAD(P)-dependent dehydrogenase (Short-subunit alcohol dehydrogenase family)</fullName>
    </submittedName>
</protein>
<dbReference type="SUPFAM" id="SSF51735">
    <property type="entry name" value="NAD(P)-binding Rossmann-fold domains"/>
    <property type="match status" value="1"/>
</dbReference>
<dbReference type="PANTHER" id="PTHR44196">
    <property type="entry name" value="DEHYDROGENASE/REDUCTASE SDR FAMILY MEMBER 7B"/>
    <property type="match status" value="1"/>
</dbReference>
<dbReference type="CDD" id="cd05233">
    <property type="entry name" value="SDR_c"/>
    <property type="match status" value="1"/>
</dbReference>
<dbReference type="Gene3D" id="3.40.50.720">
    <property type="entry name" value="NAD(P)-binding Rossmann-like Domain"/>
    <property type="match status" value="1"/>
</dbReference>
<dbReference type="InterPro" id="IPR036291">
    <property type="entry name" value="NAD(P)-bd_dom_sf"/>
</dbReference>
<keyword evidence="4" id="KW-1185">Reference proteome</keyword>
<reference evidence="3 4" key="1">
    <citation type="submission" date="2021-01" db="EMBL/GenBank/DDBJ databases">
        <title>Sequencing the genomes of 1000 actinobacteria strains.</title>
        <authorList>
            <person name="Klenk H.-P."/>
        </authorList>
    </citation>
    <scope>NUCLEOTIDE SEQUENCE [LARGE SCALE GENOMIC DNA]</scope>
    <source>
        <strain evidence="3 4">DSM 18662</strain>
    </source>
</reference>
<dbReference type="PANTHER" id="PTHR44196:SF1">
    <property type="entry name" value="DEHYDROGENASE_REDUCTASE SDR FAMILY MEMBER 7B"/>
    <property type="match status" value="1"/>
</dbReference>
<dbReference type="PROSITE" id="PS00061">
    <property type="entry name" value="ADH_SHORT"/>
    <property type="match status" value="1"/>
</dbReference>
<dbReference type="Proteomes" id="UP000704762">
    <property type="component" value="Unassembled WGS sequence"/>
</dbReference>
<evidence type="ECO:0000313" key="4">
    <source>
        <dbReference type="Proteomes" id="UP000704762"/>
    </source>
</evidence>
<name>A0ABS2RI48_9ACTN</name>
<accession>A0ABS2RI48</accession>
<dbReference type="EMBL" id="JAFBCF010000001">
    <property type="protein sequence ID" value="MBM7797644.1"/>
    <property type="molecule type" value="Genomic_DNA"/>
</dbReference>
<dbReference type="InterPro" id="IPR020904">
    <property type="entry name" value="Sc_DH/Rdtase_CS"/>
</dbReference>
<organism evidence="3 4">
    <name type="scientific">Microlunatus panaciterrae</name>
    <dbReference type="NCBI Taxonomy" id="400768"/>
    <lineage>
        <taxon>Bacteria</taxon>
        <taxon>Bacillati</taxon>
        <taxon>Actinomycetota</taxon>
        <taxon>Actinomycetes</taxon>
        <taxon>Propionibacteriales</taxon>
        <taxon>Propionibacteriaceae</taxon>
        <taxon>Microlunatus</taxon>
    </lineage>
</organism>
<dbReference type="PRINTS" id="PR00081">
    <property type="entry name" value="GDHRDH"/>
</dbReference>
<comment type="caution">
    <text evidence="3">The sequence shown here is derived from an EMBL/GenBank/DDBJ whole genome shotgun (WGS) entry which is preliminary data.</text>
</comment>
<evidence type="ECO:0000256" key="1">
    <source>
        <dbReference type="ARBA" id="ARBA00006484"/>
    </source>
</evidence>
<comment type="similarity">
    <text evidence="1">Belongs to the short-chain dehydrogenases/reductases (SDR) family.</text>
</comment>
<dbReference type="RefSeq" id="WP_204916297.1">
    <property type="nucleotide sequence ID" value="NZ_BAAAQP010000011.1"/>
</dbReference>
<dbReference type="Pfam" id="PF00106">
    <property type="entry name" value="adh_short"/>
    <property type="match status" value="1"/>
</dbReference>
<sequence length="316" mass="32690">MSVPVALVAGGSRGLGLELAAELGRSGSQVVVCARSADELDRARDWLAAAGIAAETRVCDVSDREAVADLAAEVERTVGPIETVLCVAGVIQVAPYLSTSVEDFEQSINTMLWGPINVVRATLPAMRRRGRGNIGIITSIGGVVSVPHLLPYSTAKFGAVGFSQGLRAELAGSGISVTTVIPGLMRTGSQQRAQFGGQAALEYAWFAPAASLPLLSISSQRAARIIVRKVLAGRPTVILTPAAKVAVRLNGLSPGLVTGVLGLAKRLLPRPPGEAVDTGTVPGWAAERRLSSPVVRALTALGRRAAARLNQAEAAE</sequence>
<proteinExistence type="inferred from homology"/>
<evidence type="ECO:0000256" key="2">
    <source>
        <dbReference type="ARBA" id="ARBA00023002"/>
    </source>
</evidence>
<keyword evidence="2" id="KW-0560">Oxidoreductase</keyword>
<dbReference type="InterPro" id="IPR002347">
    <property type="entry name" value="SDR_fam"/>
</dbReference>
<gene>
    <name evidence="3" type="ORF">JOE57_000565</name>
</gene>
<evidence type="ECO:0000313" key="3">
    <source>
        <dbReference type="EMBL" id="MBM7797644.1"/>
    </source>
</evidence>